<dbReference type="EMBL" id="JBHSAY010000015">
    <property type="protein sequence ID" value="MFC4133829.1"/>
    <property type="molecule type" value="Genomic_DNA"/>
</dbReference>
<proteinExistence type="predicted"/>
<accession>A0ABV8LVI2</accession>
<name>A0ABV8LVI2_9ACTN</name>
<protein>
    <submittedName>
        <fullName evidence="1">Uncharacterized protein</fullName>
    </submittedName>
</protein>
<comment type="caution">
    <text evidence="1">The sequence shown here is derived from an EMBL/GenBank/DDBJ whole genome shotgun (WGS) entry which is preliminary data.</text>
</comment>
<sequence length="76" mass="8696">MPTTAQPDPDDEGLSLSQRWAAERVSGRETLLLGAMAVVAWPFIMIGKALYALRWIVLGPWELIQILRYLRRSRDE</sequence>
<keyword evidence="2" id="KW-1185">Reference proteome</keyword>
<dbReference type="RefSeq" id="WP_253761971.1">
    <property type="nucleotide sequence ID" value="NZ_JAMZDZ010000001.1"/>
</dbReference>
<evidence type="ECO:0000313" key="1">
    <source>
        <dbReference type="EMBL" id="MFC4133829.1"/>
    </source>
</evidence>
<reference evidence="2" key="1">
    <citation type="journal article" date="2019" name="Int. J. Syst. Evol. Microbiol.">
        <title>The Global Catalogue of Microorganisms (GCM) 10K type strain sequencing project: providing services to taxonomists for standard genome sequencing and annotation.</title>
        <authorList>
            <consortium name="The Broad Institute Genomics Platform"/>
            <consortium name="The Broad Institute Genome Sequencing Center for Infectious Disease"/>
            <person name="Wu L."/>
            <person name="Ma J."/>
        </authorList>
    </citation>
    <scope>NUCLEOTIDE SEQUENCE [LARGE SCALE GENOMIC DNA]</scope>
    <source>
        <strain evidence="2">CGMCC 4.7289</strain>
    </source>
</reference>
<organism evidence="1 2">
    <name type="scientific">Hamadaea flava</name>
    <dbReference type="NCBI Taxonomy" id="1742688"/>
    <lineage>
        <taxon>Bacteria</taxon>
        <taxon>Bacillati</taxon>
        <taxon>Actinomycetota</taxon>
        <taxon>Actinomycetes</taxon>
        <taxon>Micromonosporales</taxon>
        <taxon>Micromonosporaceae</taxon>
        <taxon>Hamadaea</taxon>
    </lineage>
</organism>
<gene>
    <name evidence="1" type="ORF">ACFOZ4_24720</name>
</gene>
<evidence type="ECO:0000313" key="2">
    <source>
        <dbReference type="Proteomes" id="UP001595816"/>
    </source>
</evidence>
<dbReference type="Proteomes" id="UP001595816">
    <property type="component" value="Unassembled WGS sequence"/>
</dbReference>